<comment type="caution">
    <text evidence="2">The sequence shown here is derived from an EMBL/GenBank/DDBJ whole genome shotgun (WGS) entry which is preliminary data.</text>
</comment>
<proteinExistence type="predicted"/>
<evidence type="ECO:0000313" key="2">
    <source>
        <dbReference type="EMBL" id="NNV57014.1"/>
    </source>
</evidence>
<evidence type="ECO:0000259" key="1">
    <source>
        <dbReference type="Pfam" id="PF13443"/>
    </source>
</evidence>
<organism evidence="2 3">
    <name type="scientific">Limnovirga soli</name>
    <dbReference type="NCBI Taxonomy" id="2656915"/>
    <lineage>
        <taxon>Bacteria</taxon>
        <taxon>Pseudomonadati</taxon>
        <taxon>Bacteroidota</taxon>
        <taxon>Chitinophagia</taxon>
        <taxon>Chitinophagales</taxon>
        <taxon>Chitinophagaceae</taxon>
        <taxon>Limnovirga</taxon>
    </lineage>
</organism>
<protein>
    <submittedName>
        <fullName evidence="2">Helix-turn-helix domain-containing protein</fullName>
    </submittedName>
</protein>
<dbReference type="Proteomes" id="UP000598971">
    <property type="component" value="Unassembled WGS sequence"/>
</dbReference>
<name>A0A8J8FIL3_9BACT</name>
<reference evidence="2" key="1">
    <citation type="submission" date="2019-10" db="EMBL/GenBank/DDBJ databases">
        <title>Draft genome sequence of Panacibacter sp. KCS-6.</title>
        <authorList>
            <person name="Yim K.J."/>
        </authorList>
    </citation>
    <scope>NUCLEOTIDE SEQUENCE</scope>
    <source>
        <strain evidence="2">KCS-6</strain>
    </source>
</reference>
<gene>
    <name evidence="2" type="ORF">GD597_16190</name>
</gene>
<sequence length="115" mass="13286">MIHINIAALAKLRGIRHPHRHLIKAGISDKVAREYLRGKKDRLVVQHIEILCELFNCSPNELFVWQPDNKAKDTPQHPLQVIRVQPLPDTIQALQQIPVAEVKKLMENLQQQKQP</sequence>
<accession>A0A8J8FIL3</accession>
<dbReference type="RefSeq" id="WP_171608962.1">
    <property type="nucleotide sequence ID" value="NZ_WHPF01000012.1"/>
</dbReference>
<dbReference type="Pfam" id="PF13443">
    <property type="entry name" value="HTH_26"/>
    <property type="match status" value="1"/>
</dbReference>
<evidence type="ECO:0000313" key="3">
    <source>
        <dbReference type="Proteomes" id="UP000598971"/>
    </source>
</evidence>
<keyword evidence="3" id="KW-1185">Reference proteome</keyword>
<feature type="domain" description="HTH cro/C1-type" evidence="1">
    <location>
        <begin position="5"/>
        <end position="68"/>
    </location>
</feature>
<dbReference type="AlphaFoldDB" id="A0A8J8FIL3"/>
<dbReference type="EMBL" id="WHPF01000012">
    <property type="protein sequence ID" value="NNV57014.1"/>
    <property type="molecule type" value="Genomic_DNA"/>
</dbReference>
<dbReference type="InterPro" id="IPR001387">
    <property type="entry name" value="Cro/C1-type_HTH"/>
</dbReference>